<dbReference type="KEGG" id="crq:GCK72_011878"/>
<evidence type="ECO:0000256" key="1">
    <source>
        <dbReference type="SAM" id="MobiDB-lite"/>
    </source>
</evidence>
<feature type="compositionally biased region" description="Polar residues" evidence="1">
    <location>
        <begin position="44"/>
        <end position="54"/>
    </location>
</feature>
<feature type="region of interest" description="Disordered" evidence="1">
    <location>
        <begin position="1"/>
        <end position="59"/>
    </location>
</feature>
<gene>
    <name evidence="2" type="ORF">GCK72_011878</name>
</gene>
<evidence type="ECO:0000313" key="3">
    <source>
        <dbReference type="Proteomes" id="UP000483820"/>
    </source>
</evidence>
<protein>
    <submittedName>
        <fullName evidence="2">Uncharacterized protein</fullName>
    </submittedName>
</protein>
<feature type="compositionally biased region" description="Basic and acidic residues" evidence="1">
    <location>
        <begin position="32"/>
        <end position="43"/>
    </location>
</feature>
<feature type="compositionally biased region" description="Low complexity" evidence="1">
    <location>
        <begin position="82"/>
        <end position="93"/>
    </location>
</feature>
<reference evidence="2 3" key="1">
    <citation type="submission" date="2019-12" db="EMBL/GenBank/DDBJ databases">
        <title>Chromosome-level assembly of the Caenorhabditis remanei genome.</title>
        <authorList>
            <person name="Teterina A.A."/>
            <person name="Willis J.H."/>
            <person name="Phillips P.C."/>
        </authorList>
    </citation>
    <scope>NUCLEOTIDE SEQUENCE [LARGE SCALE GENOMIC DNA]</scope>
    <source>
        <strain evidence="2 3">PX506</strain>
        <tissue evidence="2">Whole organism</tissue>
    </source>
</reference>
<dbReference type="GeneID" id="78775305"/>
<feature type="compositionally biased region" description="Basic and acidic residues" evidence="1">
    <location>
        <begin position="141"/>
        <end position="153"/>
    </location>
</feature>
<proteinExistence type="predicted"/>
<dbReference type="EMBL" id="WUAV01000003">
    <property type="protein sequence ID" value="KAF1763611.1"/>
    <property type="molecule type" value="Genomic_DNA"/>
</dbReference>
<dbReference type="RefSeq" id="XP_053588309.1">
    <property type="nucleotide sequence ID" value="XM_053728732.1"/>
</dbReference>
<sequence>MPYLSTRIPDARRNVAGDFPSEHSKRSQIKLEPLEQRRFRSTESRPISTSNYLTESVERHRDMEASRLKEYLRAKEGDANQPWNKPGWPGPKKGPNDESLRELETIKQRVETLKRQPQASPISPGDSGWLIKMRKNRYLDHTSKLNEPKKYRSMDQLPTGKVGVAPDDNEKSEGSDPLHWQLRKEFHLAKYSVSFGIGICLEIGEYVDKVYINK</sequence>
<evidence type="ECO:0000313" key="2">
    <source>
        <dbReference type="EMBL" id="KAF1763611.1"/>
    </source>
</evidence>
<comment type="caution">
    <text evidence="2">The sequence shown here is derived from an EMBL/GenBank/DDBJ whole genome shotgun (WGS) entry which is preliminary data.</text>
</comment>
<dbReference type="Proteomes" id="UP000483820">
    <property type="component" value="Chromosome III"/>
</dbReference>
<feature type="region of interest" description="Disordered" evidence="1">
    <location>
        <begin position="71"/>
        <end position="98"/>
    </location>
</feature>
<feature type="compositionally biased region" description="Basic and acidic residues" evidence="1">
    <location>
        <begin position="9"/>
        <end position="25"/>
    </location>
</feature>
<feature type="region of interest" description="Disordered" evidence="1">
    <location>
        <begin position="141"/>
        <end position="176"/>
    </location>
</feature>
<dbReference type="CTD" id="78775305"/>
<accession>A0A6A5H9V8</accession>
<name>A0A6A5H9V8_CAERE</name>
<dbReference type="AlphaFoldDB" id="A0A6A5H9V8"/>
<organism evidence="2 3">
    <name type="scientific">Caenorhabditis remanei</name>
    <name type="common">Caenorhabditis vulgaris</name>
    <dbReference type="NCBI Taxonomy" id="31234"/>
    <lineage>
        <taxon>Eukaryota</taxon>
        <taxon>Metazoa</taxon>
        <taxon>Ecdysozoa</taxon>
        <taxon>Nematoda</taxon>
        <taxon>Chromadorea</taxon>
        <taxon>Rhabditida</taxon>
        <taxon>Rhabditina</taxon>
        <taxon>Rhabditomorpha</taxon>
        <taxon>Rhabditoidea</taxon>
        <taxon>Rhabditidae</taxon>
        <taxon>Peloderinae</taxon>
        <taxon>Caenorhabditis</taxon>
    </lineage>
</organism>